<evidence type="ECO:0000313" key="2">
    <source>
        <dbReference type="Proteomes" id="UP000593567"/>
    </source>
</evidence>
<evidence type="ECO:0000313" key="1">
    <source>
        <dbReference type="EMBL" id="KAF6025827.1"/>
    </source>
</evidence>
<dbReference type="OrthoDB" id="6774632at2759"/>
<dbReference type="AlphaFoldDB" id="A0A7J7JID0"/>
<comment type="caution">
    <text evidence="1">The sequence shown here is derived from an EMBL/GenBank/DDBJ whole genome shotgun (WGS) entry which is preliminary data.</text>
</comment>
<sequence length="106" mass="11685">MADVEAITADKLNVGSYVLAALRGKKNLRHFPGVVHSIQRDEDTAVISFYKSVGNRQFIVPVQEDVATVDICDLVLLLPTPTSSGGTERTCKKLTFNIDLSQYMQD</sequence>
<dbReference type="Proteomes" id="UP000593567">
    <property type="component" value="Unassembled WGS sequence"/>
</dbReference>
<gene>
    <name evidence="1" type="ORF">EB796_015863</name>
</gene>
<organism evidence="1 2">
    <name type="scientific">Bugula neritina</name>
    <name type="common">Brown bryozoan</name>
    <name type="synonym">Sertularia neritina</name>
    <dbReference type="NCBI Taxonomy" id="10212"/>
    <lineage>
        <taxon>Eukaryota</taxon>
        <taxon>Metazoa</taxon>
        <taxon>Spiralia</taxon>
        <taxon>Lophotrochozoa</taxon>
        <taxon>Bryozoa</taxon>
        <taxon>Gymnolaemata</taxon>
        <taxon>Cheilostomatida</taxon>
        <taxon>Flustrina</taxon>
        <taxon>Buguloidea</taxon>
        <taxon>Bugulidae</taxon>
        <taxon>Bugula</taxon>
    </lineage>
</organism>
<reference evidence="1" key="1">
    <citation type="submission" date="2020-06" db="EMBL/GenBank/DDBJ databases">
        <title>Draft genome of Bugula neritina, a colonial animal packing powerful symbionts and potential medicines.</title>
        <authorList>
            <person name="Rayko M."/>
        </authorList>
    </citation>
    <scope>NUCLEOTIDE SEQUENCE [LARGE SCALE GENOMIC DNA]</scope>
    <source>
        <strain evidence="1">Kwan_BN1</strain>
    </source>
</reference>
<protein>
    <submittedName>
        <fullName evidence="1">Uncharacterized protein</fullName>
    </submittedName>
</protein>
<keyword evidence="2" id="KW-1185">Reference proteome</keyword>
<dbReference type="EMBL" id="VXIV02002427">
    <property type="protein sequence ID" value="KAF6025827.1"/>
    <property type="molecule type" value="Genomic_DNA"/>
</dbReference>
<name>A0A7J7JID0_BUGNE</name>
<proteinExistence type="predicted"/>
<accession>A0A7J7JID0</accession>